<evidence type="ECO:0000256" key="8">
    <source>
        <dbReference type="ARBA" id="ARBA00023136"/>
    </source>
</evidence>
<organism evidence="17 18">
    <name type="scientific">Miscanthus lutarioriparius</name>
    <dbReference type="NCBI Taxonomy" id="422564"/>
    <lineage>
        <taxon>Eukaryota</taxon>
        <taxon>Viridiplantae</taxon>
        <taxon>Streptophyta</taxon>
        <taxon>Embryophyta</taxon>
        <taxon>Tracheophyta</taxon>
        <taxon>Spermatophyta</taxon>
        <taxon>Magnoliopsida</taxon>
        <taxon>Liliopsida</taxon>
        <taxon>Poales</taxon>
        <taxon>Poaceae</taxon>
        <taxon>PACMAD clade</taxon>
        <taxon>Panicoideae</taxon>
        <taxon>Andropogonodae</taxon>
        <taxon>Andropogoneae</taxon>
        <taxon>Saccharinae</taxon>
        <taxon>Miscanthus</taxon>
    </lineage>
</organism>
<dbReference type="Proteomes" id="UP000604825">
    <property type="component" value="Unassembled WGS sequence"/>
</dbReference>
<accession>A0A811SGF2</accession>
<dbReference type="SUPFAM" id="SSF57850">
    <property type="entry name" value="RING/U-box"/>
    <property type="match status" value="1"/>
</dbReference>
<keyword evidence="7" id="KW-0406">Ion transport</keyword>
<keyword evidence="10" id="KW-0325">Glycoprotein</keyword>
<dbReference type="FunFam" id="1.10.287.70:FF:000037">
    <property type="entry name" value="Glutamate receptor"/>
    <property type="match status" value="1"/>
</dbReference>
<dbReference type="EMBL" id="CAJGYO010000171">
    <property type="protein sequence ID" value="CAD6341255.1"/>
    <property type="molecule type" value="Genomic_DNA"/>
</dbReference>
<feature type="compositionally biased region" description="Basic and acidic residues" evidence="14">
    <location>
        <begin position="1033"/>
        <end position="1044"/>
    </location>
</feature>
<evidence type="ECO:0000313" key="17">
    <source>
        <dbReference type="EMBL" id="CAD6341255.1"/>
    </source>
</evidence>
<evidence type="ECO:0000256" key="1">
    <source>
        <dbReference type="ARBA" id="ARBA00004141"/>
    </source>
</evidence>
<dbReference type="Pfam" id="PF13639">
    <property type="entry name" value="zf-RING_2"/>
    <property type="match status" value="1"/>
</dbReference>
<feature type="compositionally biased region" description="Pro residues" evidence="14">
    <location>
        <begin position="239"/>
        <end position="258"/>
    </location>
</feature>
<dbReference type="Gene3D" id="1.10.287.70">
    <property type="match status" value="1"/>
</dbReference>
<comment type="subcellular location">
    <subcellularLocation>
        <location evidence="1">Membrane</location>
        <topology evidence="1">Multi-pass membrane protein</topology>
    </subcellularLocation>
</comment>
<dbReference type="Gene3D" id="3.40.50.2300">
    <property type="match status" value="2"/>
</dbReference>
<dbReference type="GO" id="GO:0004930">
    <property type="term" value="F:G protein-coupled receptor activity"/>
    <property type="evidence" value="ECO:0007669"/>
    <property type="project" value="InterPro"/>
</dbReference>
<evidence type="ECO:0000256" key="11">
    <source>
        <dbReference type="ARBA" id="ARBA00023286"/>
    </source>
</evidence>
<dbReference type="FunFam" id="3.40.50.2300:FF:000081">
    <property type="entry name" value="Glutamate receptor"/>
    <property type="match status" value="1"/>
</dbReference>
<feature type="transmembrane region" description="Helical" evidence="15">
    <location>
        <begin position="775"/>
        <end position="799"/>
    </location>
</feature>
<dbReference type="FunFam" id="3.40.190.10:FF:000054">
    <property type="entry name" value="Glutamate receptor"/>
    <property type="match status" value="1"/>
</dbReference>
<keyword evidence="13" id="KW-0479">Metal-binding</keyword>
<feature type="compositionally biased region" description="Low complexity" evidence="14">
    <location>
        <begin position="221"/>
        <end position="238"/>
    </location>
</feature>
<dbReference type="SUPFAM" id="SSF53822">
    <property type="entry name" value="Periplasmic binding protein-like I"/>
    <property type="match status" value="1"/>
</dbReference>
<sequence>MASANDEDRAAAGILRLLMGLAATAPTSALQRVGGGSGGPGLVVVQHVILDGDGDLFSGGVGGGVPPASKAAIAALKEVKAGEIEGGGELGECTICLDGVEDAGKEMPCGHRFHGGCLERWLGVHGNCPVCRRELPPAKEEDNAAAAAEGGGEERRRPRAAVVVSYLVLGGERGEAQAQQEPEREEPWNIRIEDCQQWPLLGAAPVPWPLLDARRRAVTNSAASSLPSAPPAATTASSPPSPPPERSTPAPHAPSPGPLPCLTALELMEKNVVAVIGPQSSGIGHVISQVVNELHVPLLSFAATDPALSASEYPYLRTTTSDYFQMNAVASIVDYYQWKRVTAIYVDDDYGRGGVSALGDALALKRAQISYKAAIPPNSNTDVIRDVLFRANMMESRVMVVHVNPDTGLRVFSAAKKLQMMASGYVWMVTDWLAAVLDSSPASRDPKYIIWAVARSVDQFLNAGQQINFSTDPRLHDANGTTLRLSTLKILDGGDQMLQQLLLTNFTGLTGPVRFDSGGNLVRPAYDILNVGRSGASLVGYWSNYSGLSVAAPEILYQMPSNASSAYQLKNVVWPGDSTDIPRGWVFPNNGQPLRVGVPVKPSFKTLVSGSSPDTVRGYCIDVVKSAIKLLPYPVPYRFVPIGDGTKNPSYVGIVGMVASNTLDAAVGYFAIVRNGTRLAEYTQPYIDSGLVIVAPVKHVSSSAWAFLKPFTWEVWFVTGALFILVGIVVWLLEHRTNEEFRGPPRNQIITIFWFSFSTMFFSHRQNTGTALGRFVLIIWMFVVLIITSSYTASLASILTVQQLTTGITGLDSLISSSLPIGYQTGKFTKKYLMINLNVPESRLVQLNTIQEYADALTRGPKNGGVAAIIDEKPYIDIFLSHYCNFKIVGQQFTREGWGFAFQKDSPLAADMSTAILQLSESGKLQSIHDEWFTKPSCATDDESNLGATRLGLGSFWGLFLICALICLLALVMFFIQVCWQYKQYSNSEDVDEPNAAGADGAGKRQRRLSGLGSCKEIVKFVDMKEEEIMKKLMKRRSGEKDNHAAGLSDAQSVASA</sequence>
<evidence type="ECO:0000256" key="2">
    <source>
        <dbReference type="ARBA" id="ARBA00008685"/>
    </source>
</evidence>
<evidence type="ECO:0000313" key="18">
    <source>
        <dbReference type="Proteomes" id="UP000604825"/>
    </source>
</evidence>
<feature type="transmembrane region" description="Helical" evidence="15">
    <location>
        <begin position="713"/>
        <end position="733"/>
    </location>
</feature>
<dbReference type="InterPro" id="IPR001841">
    <property type="entry name" value="Znf_RING"/>
</dbReference>
<protein>
    <recommendedName>
        <fullName evidence="16">RING-type domain-containing protein</fullName>
    </recommendedName>
</protein>
<dbReference type="InterPro" id="IPR001828">
    <property type="entry name" value="ANF_lig-bd_rcpt"/>
</dbReference>
<dbReference type="GO" id="GO:1901701">
    <property type="term" value="P:cellular response to oxygen-containing compound"/>
    <property type="evidence" value="ECO:0007669"/>
    <property type="project" value="UniProtKB-ARBA"/>
</dbReference>
<keyword evidence="13" id="KW-0863">Zinc-finger</keyword>
<feature type="region of interest" description="Disordered" evidence="14">
    <location>
        <begin position="221"/>
        <end position="258"/>
    </location>
</feature>
<dbReference type="InterPro" id="IPR001320">
    <property type="entry name" value="Iontro_rcpt_C"/>
</dbReference>
<evidence type="ECO:0000256" key="13">
    <source>
        <dbReference type="PROSITE-ProRule" id="PRU00175"/>
    </source>
</evidence>
<dbReference type="PROSITE" id="PS50089">
    <property type="entry name" value="ZF_RING_2"/>
    <property type="match status" value="1"/>
</dbReference>
<keyword evidence="6 15" id="KW-1133">Transmembrane helix</keyword>
<comment type="caution">
    <text evidence="17">The sequence shown here is derived from an EMBL/GenBank/DDBJ whole genome shotgun (WGS) entry which is preliminary data.</text>
</comment>
<feature type="transmembrane region" description="Helical" evidence="15">
    <location>
        <begin position="956"/>
        <end position="976"/>
    </location>
</feature>
<keyword evidence="9" id="KW-0675">Receptor</keyword>
<dbReference type="PRINTS" id="PR00248">
    <property type="entry name" value="GPCRMGR"/>
</dbReference>
<dbReference type="OrthoDB" id="5984008at2759"/>
<evidence type="ECO:0000256" key="14">
    <source>
        <dbReference type="SAM" id="MobiDB-lite"/>
    </source>
</evidence>
<dbReference type="GO" id="GO:0009611">
    <property type="term" value="P:response to wounding"/>
    <property type="evidence" value="ECO:0007669"/>
    <property type="project" value="UniProtKB-ARBA"/>
</dbReference>
<evidence type="ECO:0000256" key="7">
    <source>
        <dbReference type="ARBA" id="ARBA00023065"/>
    </source>
</evidence>
<keyword evidence="13" id="KW-0862">Zinc</keyword>
<keyword evidence="5" id="KW-0732">Signal</keyword>
<evidence type="ECO:0000256" key="3">
    <source>
        <dbReference type="ARBA" id="ARBA00022448"/>
    </source>
</evidence>
<keyword evidence="12" id="KW-0407">Ion channel</keyword>
<proteinExistence type="inferred from homology"/>
<dbReference type="GO" id="GO:0015276">
    <property type="term" value="F:ligand-gated monoatomic ion channel activity"/>
    <property type="evidence" value="ECO:0007669"/>
    <property type="project" value="InterPro"/>
</dbReference>
<feature type="region of interest" description="Disordered" evidence="14">
    <location>
        <begin position="1033"/>
        <end position="1057"/>
    </location>
</feature>
<reference evidence="17" key="1">
    <citation type="submission" date="2020-10" db="EMBL/GenBank/DDBJ databases">
        <authorList>
            <person name="Han B."/>
            <person name="Lu T."/>
            <person name="Zhao Q."/>
            <person name="Huang X."/>
            <person name="Zhao Y."/>
        </authorList>
    </citation>
    <scope>NUCLEOTIDE SEQUENCE</scope>
</reference>
<dbReference type="InterPro" id="IPR028082">
    <property type="entry name" value="Peripla_BP_I"/>
</dbReference>
<keyword evidence="8 15" id="KW-0472">Membrane</keyword>
<evidence type="ECO:0000256" key="6">
    <source>
        <dbReference type="ARBA" id="ARBA00022989"/>
    </source>
</evidence>
<name>A0A811SGF2_9POAL</name>
<dbReference type="InterPro" id="IPR000337">
    <property type="entry name" value="GPCR_3"/>
</dbReference>
<dbReference type="GO" id="GO:0016020">
    <property type="term" value="C:membrane"/>
    <property type="evidence" value="ECO:0007669"/>
    <property type="project" value="UniProtKB-SubCell"/>
</dbReference>
<gene>
    <name evidence="17" type="ORF">NCGR_LOCUS65353</name>
</gene>
<evidence type="ECO:0000256" key="9">
    <source>
        <dbReference type="ARBA" id="ARBA00023170"/>
    </source>
</evidence>
<dbReference type="InterPro" id="IPR015683">
    <property type="entry name" value="Ionotropic_Glu_rcpt"/>
</dbReference>
<dbReference type="PANTHER" id="PTHR18966">
    <property type="entry name" value="IONOTROPIC GLUTAMATE RECEPTOR"/>
    <property type="match status" value="1"/>
</dbReference>
<dbReference type="SMART" id="SM00184">
    <property type="entry name" value="RING"/>
    <property type="match status" value="1"/>
</dbReference>
<evidence type="ECO:0000256" key="4">
    <source>
        <dbReference type="ARBA" id="ARBA00022692"/>
    </source>
</evidence>
<dbReference type="CDD" id="cd13686">
    <property type="entry name" value="GluR_Plant"/>
    <property type="match status" value="1"/>
</dbReference>
<keyword evidence="11" id="KW-1071">Ligand-gated ion channel</keyword>
<dbReference type="SUPFAM" id="SSF53850">
    <property type="entry name" value="Periplasmic binding protein-like II"/>
    <property type="match status" value="1"/>
</dbReference>
<dbReference type="SMART" id="SM00079">
    <property type="entry name" value="PBPe"/>
    <property type="match status" value="1"/>
</dbReference>
<dbReference type="FunFam" id="3.40.190.10:FF:000175">
    <property type="entry name" value="Glutamate receptor"/>
    <property type="match status" value="1"/>
</dbReference>
<keyword evidence="4 15" id="KW-0812">Transmembrane</keyword>
<evidence type="ECO:0000259" key="16">
    <source>
        <dbReference type="PROSITE" id="PS50089"/>
    </source>
</evidence>
<dbReference type="InterPro" id="IPR013083">
    <property type="entry name" value="Znf_RING/FYVE/PHD"/>
</dbReference>
<evidence type="ECO:0000256" key="15">
    <source>
        <dbReference type="SAM" id="Phobius"/>
    </source>
</evidence>
<dbReference type="Pfam" id="PF01094">
    <property type="entry name" value="ANF_receptor"/>
    <property type="match status" value="2"/>
</dbReference>
<keyword evidence="18" id="KW-1185">Reference proteome</keyword>
<keyword evidence="3" id="KW-0813">Transport</keyword>
<evidence type="ECO:0000256" key="10">
    <source>
        <dbReference type="ARBA" id="ARBA00023180"/>
    </source>
</evidence>
<dbReference type="Gene3D" id="3.40.190.10">
    <property type="entry name" value="Periplasmic binding protein-like II"/>
    <property type="match status" value="2"/>
</dbReference>
<dbReference type="Pfam" id="PF00060">
    <property type="entry name" value="Lig_chan"/>
    <property type="match status" value="1"/>
</dbReference>
<evidence type="ECO:0000256" key="5">
    <source>
        <dbReference type="ARBA" id="ARBA00022729"/>
    </source>
</evidence>
<evidence type="ECO:0000256" key="12">
    <source>
        <dbReference type="ARBA" id="ARBA00023303"/>
    </source>
</evidence>
<comment type="similarity">
    <text evidence="2">Belongs to the glutamate-gated ion channel (TC 1.A.10.1) family.</text>
</comment>
<dbReference type="FunFam" id="3.30.40.10:FF:000631">
    <property type="entry name" value="Os03g0377600 protein"/>
    <property type="match status" value="1"/>
</dbReference>
<dbReference type="Gene3D" id="3.30.40.10">
    <property type="entry name" value="Zinc/RING finger domain, C3HC4 (zinc finger)"/>
    <property type="match status" value="1"/>
</dbReference>
<dbReference type="AlphaFoldDB" id="A0A811SGF2"/>
<dbReference type="GO" id="GO:0008270">
    <property type="term" value="F:zinc ion binding"/>
    <property type="evidence" value="ECO:0007669"/>
    <property type="project" value="UniProtKB-KW"/>
</dbReference>
<feature type="domain" description="RING-type" evidence="16">
    <location>
        <begin position="93"/>
        <end position="132"/>
    </location>
</feature>